<dbReference type="Gene3D" id="3.90.280.10">
    <property type="entry name" value="PEBP-like"/>
    <property type="match status" value="1"/>
</dbReference>
<dbReference type="InterPro" id="IPR036610">
    <property type="entry name" value="PEBP-like_sf"/>
</dbReference>
<dbReference type="Pfam" id="PF01161">
    <property type="entry name" value="PBP"/>
    <property type="match status" value="1"/>
</dbReference>
<dbReference type="CDD" id="cd00866">
    <property type="entry name" value="PEBP_euk"/>
    <property type="match status" value="1"/>
</dbReference>
<evidence type="ECO:0000256" key="1">
    <source>
        <dbReference type="SAM" id="SignalP"/>
    </source>
</evidence>
<name>A0A4D9CZP7_9STRA</name>
<sequence length="203" mass="22139">MIRSSPPFLLTFAFLSVASILQPPHRFGAVAQMTKHHAANLRDAGVIPDVIDNFDPQVQIRITYDSLLITPGATILPHQGVHMPQVTLEGSQPGHLYTLFMSDPDAPSPEHPSHREYLHWIVSNIPGGAKDIAEGTEVVPYAPPTPPQGTHRYVLTVMEQPGTNPITVRPPAQRGGFRTRTFGKEAGMDVVGATFFKAAHQSK</sequence>
<keyword evidence="1" id="KW-0732">Signal</keyword>
<dbReference type="SUPFAM" id="SSF49777">
    <property type="entry name" value="PEBP-like"/>
    <property type="match status" value="1"/>
</dbReference>
<feature type="chain" id="PRO_5020041336" description="Phosphatidylethanolamine-binding protein" evidence="1">
    <location>
        <begin position="21"/>
        <end position="203"/>
    </location>
</feature>
<feature type="signal peptide" evidence="1">
    <location>
        <begin position="1"/>
        <end position="20"/>
    </location>
</feature>
<dbReference type="PANTHER" id="PTHR11362">
    <property type="entry name" value="PHOSPHATIDYLETHANOLAMINE-BINDING PROTEIN"/>
    <property type="match status" value="1"/>
</dbReference>
<dbReference type="EMBL" id="SDOX01000021">
    <property type="protein sequence ID" value="TFJ83637.1"/>
    <property type="molecule type" value="Genomic_DNA"/>
</dbReference>
<dbReference type="PANTHER" id="PTHR11362:SF82">
    <property type="entry name" value="PHOSPHATIDYLETHANOLAMINE-BINDING PROTEIN 4"/>
    <property type="match status" value="1"/>
</dbReference>
<evidence type="ECO:0000313" key="2">
    <source>
        <dbReference type="EMBL" id="TFJ83637.1"/>
    </source>
</evidence>
<keyword evidence="3" id="KW-1185">Reference proteome</keyword>
<dbReference type="AlphaFoldDB" id="A0A4D9CZP7"/>
<reference evidence="2 3" key="1">
    <citation type="submission" date="2019-01" db="EMBL/GenBank/DDBJ databases">
        <title>Nuclear Genome Assembly of the Microalgal Biofuel strain Nannochloropsis salina CCMP1776.</title>
        <authorList>
            <person name="Hovde B."/>
        </authorList>
    </citation>
    <scope>NUCLEOTIDE SEQUENCE [LARGE SCALE GENOMIC DNA]</scope>
    <source>
        <strain evidence="2 3">CCMP1776</strain>
    </source>
</reference>
<dbReference type="OrthoDB" id="2506647at2759"/>
<dbReference type="InterPro" id="IPR008914">
    <property type="entry name" value="PEBP"/>
</dbReference>
<organism evidence="2 3">
    <name type="scientific">Nannochloropsis salina CCMP1776</name>
    <dbReference type="NCBI Taxonomy" id="1027361"/>
    <lineage>
        <taxon>Eukaryota</taxon>
        <taxon>Sar</taxon>
        <taxon>Stramenopiles</taxon>
        <taxon>Ochrophyta</taxon>
        <taxon>Eustigmatophyceae</taxon>
        <taxon>Eustigmatales</taxon>
        <taxon>Monodopsidaceae</taxon>
        <taxon>Microchloropsis</taxon>
        <taxon>Microchloropsis salina</taxon>
    </lineage>
</organism>
<dbReference type="InterPro" id="IPR035810">
    <property type="entry name" value="PEBP_euk"/>
</dbReference>
<protein>
    <recommendedName>
        <fullName evidence="4">Phosphatidylethanolamine-binding protein</fullName>
    </recommendedName>
</protein>
<gene>
    <name evidence="2" type="ORF">NSK_004741</name>
</gene>
<proteinExistence type="predicted"/>
<accession>A0A4D9CZP7</accession>
<dbReference type="Proteomes" id="UP000355283">
    <property type="component" value="Unassembled WGS sequence"/>
</dbReference>
<evidence type="ECO:0000313" key="3">
    <source>
        <dbReference type="Proteomes" id="UP000355283"/>
    </source>
</evidence>
<comment type="caution">
    <text evidence="2">The sequence shown here is derived from an EMBL/GenBank/DDBJ whole genome shotgun (WGS) entry which is preliminary data.</text>
</comment>
<evidence type="ECO:0008006" key="4">
    <source>
        <dbReference type="Google" id="ProtNLM"/>
    </source>
</evidence>